<accession>A0A6F8VB97</accession>
<feature type="chain" id="PRO_5026136179" evidence="1">
    <location>
        <begin position="22"/>
        <end position="146"/>
    </location>
</feature>
<keyword evidence="1" id="KW-0732">Signal</keyword>
<proteinExistence type="predicted"/>
<organism evidence="2 3">
    <name type="scientific">Sulfurimicrobium lacus</name>
    <dbReference type="NCBI Taxonomy" id="2715678"/>
    <lineage>
        <taxon>Bacteria</taxon>
        <taxon>Pseudomonadati</taxon>
        <taxon>Pseudomonadota</taxon>
        <taxon>Betaproteobacteria</taxon>
        <taxon>Nitrosomonadales</taxon>
        <taxon>Sulfuricellaceae</taxon>
        <taxon>Sulfurimicrobium</taxon>
    </lineage>
</organism>
<dbReference type="AlphaFoldDB" id="A0A6F8VB97"/>
<dbReference type="RefSeq" id="WP_173063657.1">
    <property type="nucleotide sequence ID" value="NZ_AP022853.1"/>
</dbReference>
<keyword evidence="3" id="KW-1185">Reference proteome</keyword>
<evidence type="ECO:0000313" key="2">
    <source>
        <dbReference type="EMBL" id="BCB26934.1"/>
    </source>
</evidence>
<evidence type="ECO:0000256" key="1">
    <source>
        <dbReference type="SAM" id="SignalP"/>
    </source>
</evidence>
<dbReference type="Proteomes" id="UP000502260">
    <property type="component" value="Chromosome"/>
</dbReference>
<dbReference type="KEGG" id="slac:SKTS_18200"/>
<sequence>MKKMYSILVACCLSLSFNAFAGSGKAIVPMFGADTTQPDWQRTNIFLSNITTHALNVQITVYQEDGTVVPSSSLTYVNFQNSNTQIGAGKSAYLKIDTVGWHFGYAIVQWQNSGTDQDAVGLVGAAQRQQALEWGHYIPVNNGIPF</sequence>
<evidence type="ECO:0000313" key="3">
    <source>
        <dbReference type="Proteomes" id="UP000502260"/>
    </source>
</evidence>
<name>A0A6F8VB97_9PROT</name>
<reference evidence="3" key="1">
    <citation type="submission" date="2020-03" db="EMBL/GenBank/DDBJ databases">
        <title>Complete genome sequence of sulfur-oxidizing bacterium skT11.</title>
        <authorList>
            <person name="Kanda M."/>
            <person name="Kojima H."/>
            <person name="Fukui M."/>
        </authorList>
    </citation>
    <scope>NUCLEOTIDE SEQUENCE [LARGE SCALE GENOMIC DNA]</scope>
    <source>
        <strain evidence="3">skT11</strain>
    </source>
</reference>
<protein>
    <submittedName>
        <fullName evidence="2">Uncharacterized protein</fullName>
    </submittedName>
</protein>
<gene>
    <name evidence="2" type="ORF">SKTS_18200</name>
</gene>
<dbReference type="EMBL" id="AP022853">
    <property type="protein sequence ID" value="BCB26934.1"/>
    <property type="molecule type" value="Genomic_DNA"/>
</dbReference>
<feature type="signal peptide" evidence="1">
    <location>
        <begin position="1"/>
        <end position="21"/>
    </location>
</feature>